<dbReference type="RefSeq" id="WP_007491891.1">
    <property type="nucleotide sequence ID" value="NZ_AGBF01000007.1"/>
</dbReference>
<evidence type="ECO:0000313" key="2">
    <source>
        <dbReference type="Proteomes" id="UP000004217"/>
    </source>
</evidence>
<sequence>MCMYAPGGCCGCDVLLACFDPAHRIALIRRDAPGGGRRLDLPATRRRADEPYRQAADRLAGAMAPAGALRFGKVTGRIPAVAPGNSAQQRAERRLFTTHAAARGDLHAPGDGAQLVWLLHGDAAAQMTHLAIADLDLFLQGYAEGWIPDGWITLG</sequence>
<organism evidence="1 2">
    <name type="scientific">Streptomyces zinciresistens K42</name>
    <dbReference type="NCBI Taxonomy" id="700597"/>
    <lineage>
        <taxon>Bacteria</taxon>
        <taxon>Bacillati</taxon>
        <taxon>Actinomycetota</taxon>
        <taxon>Actinomycetes</taxon>
        <taxon>Kitasatosporales</taxon>
        <taxon>Streptomycetaceae</taxon>
        <taxon>Streptomyces</taxon>
    </lineage>
</organism>
<protein>
    <submittedName>
        <fullName evidence="1">Uncharacterized protein</fullName>
    </submittedName>
</protein>
<name>G2G630_9ACTN</name>
<proteinExistence type="predicted"/>
<dbReference type="PATRIC" id="fig|700597.3.peg.907"/>
<dbReference type="AlphaFoldDB" id="G2G630"/>
<dbReference type="Proteomes" id="UP000004217">
    <property type="component" value="Unassembled WGS sequence"/>
</dbReference>
<comment type="caution">
    <text evidence="1">The sequence shown here is derived from an EMBL/GenBank/DDBJ whole genome shotgun (WGS) entry which is preliminary data.</text>
</comment>
<evidence type="ECO:0000313" key="1">
    <source>
        <dbReference type="EMBL" id="EGX61119.1"/>
    </source>
</evidence>
<accession>G2G630</accession>
<dbReference type="EMBL" id="AGBF01000007">
    <property type="protein sequence ID" value="EGX61119.1"/>
    <property type="molecule type" value="Genomic_DNA"/>
</dbReference>
<dbReference type="CDD" id="cd02883">
    <property type="entry name" value="NUDIX_Hydrolase"/>
    <property type="match status" value="1"/>
</dbReference>
<keyword evidence="2" id="KW-1185">Reference proteome</keyword>
<dbReference type="OrthoDB" id="4224064at2"/>
<reference evidence="1 2" key="1">
    <citation type="submission" date="2011-08" db="EMBL/GenBank/DDBJ databases">
        <authorList>
            <person name="Lin Y."/>
            <person name="Hao X."/>
            <person name="Johnstone L."/>
            <person name="Miller S.J."/>
            <person name="Wei G."/>
            <person name="Rensing C."/>
        </authorList>
    </citation>
    <scope>NUCLEOTIDE SEQUENCE [LARGE SCALE GENOMIC DNA]</scope>
    <source>
        <strain evidence="1 2">K42</strain>
    </source>
</reference>
<gene>
    <name evidence="1" type="ORF">SZN_04681</name>
</gene>